<evidence type="ECO:0000256" key="1">
    <source>
        <dbReference type="SAM" id="MobiDB-lite"/>
    </source>
</evidence>
<dbReference type="Proteomes" id="UP001268542">
    <property type="component" value="Unassembled WGS sequence"/>
</dbReference>
<feature type="transmembrane region" description="Helical" evidence="2">
    <location>
        <begin position="136"/>
        <end position="165"/>
    </location>
</feature>
<keyword evidence="2" id="KW-0812">Transmembrane</keyword>
<feature type="transmembrane region" description="Helical" evidence="2">
    <location>
        <begin position="82"/>
        <end position="108"/>
    </location>
</feature>
<keyword evidence="2" id="KW-0472">Membrane</keyword>
<proteinExistence type="predicted"/>
<sequence length="361" mass="36544">MSRSAPDVPPAPGAAVGPTRAPSPYARELAALTGLTPEAAEHAGALHERRLLHHQPGPVPLRPLALGDVLDIAFAVLRRNPVATLGAALVVSAAAVLVPVLVALLGGWGTDALTSSAPDAALAQLMESGVVLVGNAALGAVGGTLLGGLLAHVVHAAAVGQLITLDEAWRRTRGRRWAMLGAAVVLGLAVLVGLGAYVALFWAVTLGGSVGLTLLFGLVTVPLVVALLVWASVRVGLLTVTVVALERLGVARALARSARLTRRSFWRLFGILALTSLGATVATYLLAVPLVVVAEVAPSVAGGVGTYLAAGAYALATVVPSAIATAYVTCVGAVLYLDLRMRTEGYDVALRSGLDAAGAAR</sequence>
<organism evidence="3 4">
    <name type="scientific">Nocardioides imazamoxiresistens</name>
    <dbReference type="NCBI Taxonomy" id="3231893"/>
    <lineage>
        <taxon>Bacteria</taxon>
        <taxon>Bacillati</taxon>
        <taxon>Actinomycetota</taxon>
        <taxon>Actinomycetes</taxon>
        <taxon>Propionibacteriales</taxon>
        <taxon>Nocardioidaceae</taxon>
        <taxon>Nocardioides</taxon>
    </lineage>
</organism>
<dbReference type="EMBL" id="JAVYII010000006">
    <property type="protein sequence ID" value="MDT9594303.1"/>
    <property type="molecule type" value="Genomic_DNA"/>
</dbReference>
<accession>A0ABU3PYG6</accession>
<evidence type="ECO:0000313" key="3">
    <source>
        <dbReference type="EMBL" id="MDT9594303.1"/>
    </source>
</evidence>
<evidence type="ECO:0008006" key="5">
    <source>
        <dbReference type="Google" id="ProtNLM"/>
    </source>
</evidence>
<feature type="transmembrane region" description="Helical" evidence="2">
    <location>
        <begin position="265"/>
        <end position="292"/>
    </location>
</feature>
<feature type="transmembrane region" description="Helical" evidence="2">
    <location>
        <begin position="177"/>
        <end position="202"/>
    </location>
</feature>
<comment type="caution">
    <text evidence="3">The sequence shown here is derived from an EMBL/GenBank/DDBJ whole genome shotgun (WGS) entry which is preliminary data.</text>
</comment>
<protein>
    <recommendedName>
        <fullName evidence="5">Glycerophosphoryl diester phosphodiesterase membrane domain-containing protein</fullName>
    </recommendedName>
</protein>
<gene>
    <name evidence="3" type="ORF">RDV89_14560</name>
</gene>
<reference evidence="3 4" key="1">
    <citation type="submission" date="2023-08" db="EMBL/GenBank/DDBJ databases">
        <title>Nocardioides seae sp. nov., a bacterium isolated from a soil.</title>
        <authorList>
            <person name="Wang X."/>
        </authorList>
    </citation>
    <scope>NUCLEOTIDE SEQUENCE [LARGE SCALE GENOMIC DNA]</scope>
    <source>
        <strain evidence="3 4">YZH12</strain>
    </source>
</reference>
<feature type="transmembrane region" description="Helical" evidence="2">
    <location>
        <begin position="214"/>
        <end position="245"/>
    </location>
</feature>
<feature type="transmembrane region" description="Helical" evidence="2">
    <location>
        <begin position="312"/>
        <end position="337"/>
    </location>
</feature>
<dbReference type="RefSeq" id="WP_315733909.1">
    <property type="nucleotide sequence ID" value="NZ_JAVYII010000006.1"/>
</dbReference>
<name>A0ABU3PYG6_9ACTN</name>
<evidence type="ECO:0000313" key="4">
    <source>
        <dbReference type="Proteomes" id="UP001268542"/>
    </source>
</evidence>
<keyword evidence="4" id="KW-1185">Reference proteome</keyword>
<keyword evidence="2" id="KW-1133">Transmembrane helix</keyword>
<feature type="region of interest" description="Disordered" evidence="1">
    <location>
        <begin position="1"/>
        <end position="21"/>
    </location>
</feature>
<evidence type="ECO:0000256" key="2">
    <source>
        <dbReference type="SAM" id="Phobius"/>
    </source>
</evidence>